<organism evidence="1 2">
    <name type="scientific">Coniosporium tulheliwenetii</name>
    <dbReference type="NCBI Taxonomy" id="3383036"/>
    <lineage>
        <taxon>Eukaryota</taxon>
        <taxon>Fungi</taxon>
        <taxon>Dikarya</taxon>
        <taxon>Ascomycota</taxon>
        <taxon>Pezizomycotina</taxon>
        <taxon>Dothideomycetes</taxon>
        <taxon>Dothideomycetes incertae sedis</taxon>
        <taxon>Coniosporium</taxon>
    </lineage>
</organism>
<reference evidence="1" key="1">
    <citation type="submission" date="2022-10" db="EMBL/GenBank/DDBJ databases">
        <title>Culturing micro-colonial fungi from biological soil crusts in the Mojave desert and describing Neophaeococcomyces mojavensis, and introducing the new genera and species Taxawa tesnikishii.</title>
        <authorList>
            <person name="Kurbessoian T."/>
            <person name="Stajich J.E."/>
        </authorList>
    </citation>
    <scope>NUCLEOTIDE SEQUENCE</scope>
    <source>
        <strain evidence="1">JES_115</strain>
    </source>
</reference>
<dbReference type="EMBL" id="JAPDRP010000008">
    <property type="protein sequence ID" value="KAJ9645107.1"/>
    <property type="molecule type" value="Genomic_DNA"/>
</dbReference>
<dbReference type="Proteomes" id="UP001172680">
    <property type="component" value="Unassembled WGS sequence"/>
</dbReference>
<keyword evidence="2" id="KW-1185">Reference proteome</keyword>
<comment type="caution">
    <text evidence="1">The sequence shown here is derived from an EMBL/GenBank/DDBJ whole genome shotgun (WGS) entry which is preliminary data.</text>
</comment>
<evidence type="ECO:0000313" key="2">
    <source>
        <dbReference type="Proteomes" id="UP001172680"/>
    </source>
</evidence>
<gene>
    <name evidence="1" type="ORF">H2199_003111</name>
</gene>
<accession>A0ACC2ZCY1</accession>
<name>A0ACC2ZCY1_9PEZI</name>
<protein>
    <submittedName>
        <fullName evidence="1">Uncharacterized protein</fullName>
    </submittedName>
</protein>
<proteinExistence type="predicted"/>
<sequence>MATISSTAPPPTAVAAAAANTTPPARQIRALYDDDTITVYQAYSSTIADAAVASQRLNASPDFATGTRMTWIKPSWCWMLYRSGYSYKDSRQERILALRMRHADFLSLLRDAHVNEGDRLPGSCKERWVKHGGGAEGKEARRKERVAEWRKVTVQWDPERSPRIGKLAHRSIQIGISPALVGRWVREMIVGIEDVTDRARELKRVLDGDERKKVGVEELVKRGLVPLERVYEVPEDVRRVLGMDFGEEEGVKRGVGGALREMRCQSRTEDLLPDATLESKQRTMVQL</sequence>
<evidence type="ECO:0000313" key="1">
    <source>
        <dbReference type="EMBL" id="KAJ9645107.1"/>
    </source>
</evidence>